<gene>
    <name evidence="3" type="ORF">CCH01_24910</name>
</gene>
<sequence length="746" mass="83990">MKKNVKVFIATAMALTVFGTIIPTRFKVNAAEKLIKGGDFESLSTQDIRKYNGILEELENDHWYSKGEGKVSYSGAAESERAGMLSENNGDTWIGQVVNVEKNTDYVMTVKVRNSLPGCGVTVEVKGVSGSNFTGDLGVQYPGGSEWKDVTIEFNSGNNDKVMLRVLKYTEDQNSDTYKSATYVDDLGLFTEADYKEYISKLEKKTKLINYVNNGDFVTVNDADLMKNGGDQHAYPVGTWVYQASNDNVAEMSEGYGENSKGVKLPADDGNTWVRQVVQVEANKDYLLKLYIKHDDANAGTTIAVNNMDFAGIKEDYAGGSTWKEYTVEFNSGDNEKAIVGVIKWNDNNSSPTYTSGAYISNVRLYEKENYEQVKREEAQEEVESDKSKYTEVWRDDFNTLDLNTWRYELGHKRGTEEQEYVDSNENVFVQDGNLYLRATKKDKYKVKYKYDGTDQVLKYNSGSIETFGARDVLYGKIEMRAKLPKGKGAFPAFWTLGSDFTLDGLIDGKQGTGWPMCGEIDIVEMIGYNPEVGGTSDNAIHGTLHYGFSGEEDTPQTSHYDIGKPLNDDFHTFGINWTPEYIEWYIDDHVYSKIYISELDYFQKPHYLKFNLAVGGTWPGYADETTEFPMDFIIDYVSYSQTKEQKAAADAYYANSPKITGVKDITISNESELTEVLKNVSATDVNGNPLEVSCTVEDGRTKLWNGRTRTSEIDFDLEGTYNITYTVIGENNVYTREYAKLHVVK</sequence>
<dbReference type="PROSITE" id="PS51762">
    <property type="entry name" value="GH16_2"/>
    <property type="match status" value="1"/>
</dbReference>
<dbReference type="Pfam" id="PF00722">
    <property type="entry name" value="Glyco_hydro_16"/>
    <property type="match status" value="1"/>
</dbReference>
<dbReference type="InterPro" id="IPR000757">
    <property type="entry name" value="Beta-glucanase-like"/>
</dbReference>
<reference evidence="4" key="1">
    <citation type="submission" date="2017-03" db="EMBL/GenBank/DDBJ databases">
        <authorList>
            <person name="Falquet L."/>
            <person name="Falquet L."/>
        </authorList>
    </citation>
    <scope>NUCLEOTIDE SEQUENCE [LARGE SCALE GENOMIC DNA]</scope>
</reference>
<dbReference type="InterPro" id="IPR013783">
    <property type="entry name" value="Ig-like_fold"/>
</dbReference>
<comment type="similarity">
    <text evidence="1">Belongs to the glycosyl hydrolase 16 family.</text>
</comment>
<evidence type="ECO:0000313" key="4">
    <source>
        <dbReference type="Proteomes" id="UP000190476"/>
    </source>
</evidence>
<organism evidence="3 4">
    <name type="scientific">Clostridium chauvoei JF4335</name>
    <dbReference type="NCBI Taxonomy" id="1351755"/>
    <lineage>
        <taxon>Bacteria</taxon>
        <taxon>Bacillati</taxon>
        <taxon>Bacillota</taxon>
        <taxon>Clostridia</taxon>
        <taxon>Eubacteriales</taxon>
        <taxon>Clostridiaceae</taxon>
        <taxon>Clostridium</taxon>
    </lineage>
</organism>
<dbReference type="RefSeq" id="WP_079481679.1">
    <property type="nucleotide sequence ID" value="NZ_CBML010000004.1"/>
</dbReference>
<dbReference type="GO" id="GO:0004553">
    <property type="term" value="F:hydrolase activity, hydrolyzing O-glycosyl compounds"/>
    <property type="evidence" value="ECO:0007669"/>
    <property type="project" value="InterPro"/>
</dbReference>
<dbReference type="GeneID" id="66300656"/>
<dbReference type="Proteomes" id="UP000190476">
    <property type="component" value="Chromosome I"/>
</dbReference>
<keyword evidence="3" id="KW-0378">Hydrolase</keyword>
<dbReference type="EMBL" id="LT799839">
    <property type="protein sequence ID" value="SLK22633.1"/>
    <property type="molecule type" value="Genomic_DNA"/>
</dbReference>
<evidence type="ECO:0000259" key="2">
    <source>
        <dbReference type="PROSITE" id="PS51762"/>
    </source>
</evidence>
<dbReference type="GO" id="GO:0005975">
    <property type="term" value="P:carbohydrate metabolic process"/>
    <property type="evidence" value="ECO:0007669"/>
    <property type="project" value="InterPro"/>
</dbReference>
<dbReference type="PANTHER" id="PTHR10963">
    <property type="entry name" value="GLYCOSYL HYDROLASE-RELATED"/>
    <property type="match status" value="1"/>
</dbReference>
<keyword evidence="4" id="KW-1185">Reference proteome</keyword>
<dbReference type="Gene3D" id="2.60.120.200">
    <property type="match status" value="1"/>
</dbReference>
<protein>
    <submittedName>
        <fullName evidence="3">Putative Glycosyl hydrolases family 16 family protein</fullName>
    </submittedName>
</protein>
<dbReference type="AlphaFoldDB" id="A0A1U6JRF1"/>
<dbReference type="SUPFAM" id="SSF49899">
    <property type="entry name" value="Concanavalin A-like lectins/glucanases"/>
    <property type="match status" value="1"/>
</dbReference>
<dbReference type="PANTHER" id="PTHR10963:SF55">
    <property type="entry name" value="GLYCOSIDE HYDROLASE FAMILY 16 PROTEIN"/>
    <property type="match status" value="1"/>
</dbReference>
<dbReference type="InterPro" id="IPR050546">
    <property type="entry name" value="Glycosyl_Hydrlase_16"/>
</dbReference>
<evidence type="ECO:0000256" key="1">
    <source>
        <dbReference type="ARBA" id="ARBA00006865"/>
    </source>
</evidence>
<dbReference type="STRING" id="1351755.CCH01_24910"/>
<dbReference type="Gene3D" id="2.60.40.10">
    <property type="entry name" value="Immunoglobulins"/>
    <property type="match status" value="1"/>
</dbReference>
<name>A0A1U6JRF1_9CLOT</name>
<evidence type="ECO:0000313" key="3">
    <source>
        <dbReference type="EMBL" id="SLK22633.1"/>
    </source>
</evidence>
<dbReference type="InterPro" id="IPR013320">
    <property type="entry name" value="ConA-like_dom_sf"/>
</dbReference>
<dbReference type="CDD" id="cd08023">
    <property type="entry name" value="GH16_laminarinase_like"/>
    <property type="match status" value="1"/>
</dbReference>
<proteinExistence type="inferred from homology"/>
<feature type="domain" description="GH16" evidence="2">
    <location>
        <begin position="383"/>
        <end position="646"/>
    </location>
</feature>
<dbReference type="Gene3D" id="2.60.120.260">
    <property type="entry name" value="Galactose-binding domain-like"/>
    <property type="match status" value="2"/>
</dbReference>
<accession>A0A1U6JRF1</accession>
<dbReference type="OrthoDB" id="9809583at2"/>